<feature type="transmembrane region" description="Helical" evidence="1">
    <location>
        <begin position="82"/>
        <end position="105"/>
    </location>
</feature>
<keyword evidence="1" id="KW-0472">Membrane</keyword>
<keyword evidence="1" id="KW-1133">Transmembrane helix</keyword>
<sequence length="306" mass="30916">MDGGRIIDTSQQTGPVGLDRFRLTVAAVVLAAAGGAGAVMAVPGRGLAPGYTGTLYTAHHQVLVALLALCGVLLIAMRRPALTGAVAVAGAITAAQLCATGVWAFRHWRPMIGMNGIPEANLNEVRPLAQALAIVSALAVLACLALAHRSGVRQPGPAGRPRLRLLIGAALAVAVLPVLGIVETDFLIRKIATQILLYSLPWGLAVAACVRLHRPAALAAALAVGLSALARTAHAMATTGRYGGLSFALPEIAAFAAVTALAVGVAVLTVRGTPAASAAALPGSLPGRAFTIDLDASTEASPQTDR</sequence>
<evidence type="ECO:0000313" key="3">
    <source>
        <dbReference type="Proteomes" id="UP000660339"/>
    </source>
</evidence>
<comment type="caution">
    <text evidence="2">The sequence shown here is derived from an EMBL/GenBank/DDBJ whole genome shotgun (WGS) entry which is preliminary data.</text>
</comment>
<proteinExistence type="predicted"/>
<dbReference type="RefSeq" id="WP_166388884.1">
    <property type="nucleotide sequence ID" value="NZ_BAAATT010000020.1"/>
</dbReference>
<feature type="transmembrane region" description="Helical" evidence="1">
    <location>
        <begin position="125"/>
        <end position="147"/>
    </location>
</feature>
<gene>
    <name evidence="2" type="ORF">Cme02nite_72910</name>
</gene>
<feature type="transmembrane region" description="Helical" evidence="1">
    <location>
        <begin position="252"/>
        <end position="270"/>
    </location>
</feature>
<name>A0A8J3LHD3_9ACTN</name>
<accession>A0A8J3LHD3</accession>
<dbReference type="AlphaFoldDB" id="A0A8J3LHD3"/>
<organism evidence="2 3">
    <name type="scientific">Catellatospora methionotrophica</name>
    <dbReference type="NCBI Taxonomy" id="121620"/>
    <lineage>
        <taxon>Bacteria</taxon>
        <taxon>Bacillati</taxon>
        <taxon>Actinomycetota</taxon>
        <taxon>Actinomycetes</taxon>
        <taxon>Micromonosporales</taxon>
        <taxon>Micromonosporaceae</taxon>
        <taxon>Catellatospora</taxon>
    </lineage>
</organism>
<feature type="transmembrane region" description="Helical" evidence="1">
    <location>
        <begin position="217"/>
        <end position="237"/>
    </location>
</feature>
<feature type="transmembrane region" description="Helical" evidence="1">
    <location>
        <begin position="54"/>
        <end position="75"/>
    </location>
</feature>
<feature type="transmembrane region" description="Helical" evidence="1">
    <location>
        <begin position="21"/>
        <end position="42"/>
    </location>
</feature>
<dbReference type="EMBL" id="BONJ01000045">
    <property type="protein sequence ID" value="GIG18959.1"/>
    <property type="molecule type" value="Genomic_DNA"/>
</dbReference>
<evidence type="ECO:0000256" key="1">
    <source>
        <dbReference type="SAM" id="Phobius"/>
    </source>
</evidence>
<keyword evidence="1" id="KW-0812">Transmembrane</keyword>
<reference evidence="2" key="1">
    <citation type="submission" date="2021-01" db="EMBL/GenBank/DDBJ databases">
        <title>Whole genome shotgun sequence of Catellatospora methionotrophica NBRC 14553.</title>
        <authorList>
            <person name="Komaki H."/>
            <person name="Tamura T."/>
        </authorList>
    </citation>
    <scope>NUCLEOTIDE SEQUENCE</scope>
    <source>
        <strain evidence="2">NBRC 14553</strain>
    </source>
</reference>
<protein>
    <submittedName>
        <fullName evidence="2">Uncharacterized protein</fullName>
    </submittedName>
</protein>
<evidence type="ECO:0000313" key="2">
    <source>
        <dbReference type="EMBL" id="GIG18959.1"/>
    </source>
</evidence>
<feature type="transmembrane region" description="Helical" evidence="1">
    <location>
        <begin position="163"/>
        <end position="182"/>
    </location>
</feature>
<keyword evidence="3" id="KW-1185">Reference proteome</keyword>
<feature type="transmembrane region" description="Helical" evidence="1">
    <location>
        <begin position="188"/>
        <end position="210"/>
    </location>
</feature>
<dbReference type="Proteomes" id="UP000660339">
    <property type="component" value="Unassembled WGS sequence"/>
</dbReference>